<dbReference type="PANTHER" id="PTHR10361:SF24">
    <property type="entry name" value="P3 PROTEIN"/>
    <property type="match status" value="1"/>
</dbReference>
<proteinExistence type="predicted"/>
<dbReference type="Gene3D" id="1.20.1530.20">
    <property type="match status" value="1"/>
</dbReference>
<evidence type="ECO:0000256" key="3">
    <source>
        <dbReference type="ARBA" id="ARBA00022989"/>
    </source>
</evidence>
<dbReference type="InterPro" id="IPR002657">
    <property type="entry name" value="BilAc:Na_symport/Acr3"/>
</dbReference>
<dbReference type="KEGG" id="chyd:H4K34_02275"/>
<dbReference type="AlphaFoldDB" id="A0A7H0VG43"/>
<feature type="transmembrane region" description="Helical" evidence="5">
    <location>
        <begin position="141"/>
        <end position="159"/>
    </location>
</feature>
<evidence type="ECO:0000256" key="1">
    <source>
        <dbReference type="ARBA" id="ARBA00004141"/>
    </source>
</evidence>
<keyword evidence="4 5" id="KW-0472">Membrane</keyword>
<reference evidence="6 7" key="1">
    <citation type="submission" date="2020-08" db="EMBL/GenBank/DDBJ databases">
        <title>Croceimicrobium hydrocarbonivorans gen. nov., sp. nov., a novel marine bacterium isolated from a bacterial consortium that degrades polyethylene terephthalate.</title>
        <authorList>
            <person name="Liu R."/>
        </authorList>
    </citation>
    <scope>NUCLEOTIDE SEQUENCE [LARGE SCALE GENOMIC DNA]</scope>
    <source>
        <strain evidence="6 7">A20-9</strain>
    </source>
</reference>
<feature type="transmembrane region" description="Helical" evidence="5">
    <location>
        <begin position="203"/>
        <end position="223"/>
    </location>
</feature>
<dbReference type="InterPro" id="IPR038770">
    <property type="entry name" value="Na+/solute_symporter_sf"/>
</dbReference>
<evidence type="ECO:0000256" key="4">
    <source>
        <dbReference type="ARBA" id="ARBA00023136"/>
    </source>
</evidence>
<protein>
    <submittedName>
        <fullName evidence="6">Bile acid:sodium symporter</fullName>
    </submittedName>
</protein>
<evidence type="ECO:0000313" key="6">
    <source>
        <dbReference type="EMBL" id="QNR24691.1"/>
    </source>
</evidence>
<dbReference type="PANTHER" id="PTHR10361">
    <property type="entry name" value="SODIUM-BILE ACID COTRANSPORTER"/>
    <property type="match status" value="1"/>
</dbReference>
<dbReference type="InterPro" id="IPR004710">
    <property type="entry name" value="Bilac:Na_transpt"/>
</dbReference>
<evidence type="ECO:0000256" key="2">
    <source>
        <dbReference type="ARBA" id="ARBA00022692"/>
    </source>
</evidence>
<evidence type="ECO:0000313" key="7">
    <source>
        <dbReference type="Proteomes" id="UP000516305"/>
    </source>
</evidence>
<feature type="transmembrane region" description="Helical" evidence="5">
    <location>
        <begin position="94"/>
        <end position="116"/>
    </location>
</feature>
<keyword evidence="2 5" id="KW-0812">Transmembrane</keyword>
<sequence>MQSLGGYLIPGGIAFIMLGIGLGLRFSDFRRVFLRPKGILVGLAGQFFLLPLVAFLMAWALPLDPMHKVGLVLIASAPGGTASNLVTHMLKGRVALSVSLTSFNSFGILISIPLYLNLALTWFLHTETEISIGFMDTFKEILFTVVLPVVLGVLLHEYGPREFIKRLQQPLRYILPIILFLIFSYALFAEDGGSQSAAFLEHFWLFIPLIAFNVGTMVIGFFLSRWSGIKHDGSYTIAVELGLQNAALAIFIATQVIGRAEISLIPVMYSSFSFFSTWFIAWLLKHRLHERFGISL</sequence>
<dbReference type="EMBL" id="CP060139">
    <property type="protein sequence ID" value="QNR24691.1"/>
    <property type="molecule type" value="Genomic_DNA"/>
</dbReference>
<feature type="transmembrane region" description="Helical" evidence="5">
    <location>
        <begin position="38"/>
        <end position="61"/>
    </location>
</feature>
<name>A0A7H0VG43_9FLAO</name>
<dbReference type="Pfam" id="PF01758">
    <property type="entry name" value="SBF"/>
    <property type="match status" value="1"/>
</dbReference>
<feature type="transmembrane region" description="Helical" evidence="5">
    <location>
        <begin position="263"/>
        <end position="284"/>
    </location>
</feature>
<feature type="transmembrane region" description="Helical" evidence="5">
    <location>
        <begin position="235"/>
        <end position="257"/>
    </location>
</feature>
<comment type="subcellular location">
    <subcellularLocation>
        <location evidence="1">Membrane</location>
        <topology evidence="1">Multi-pass membrane protein</topology>
    </subcellularLocation>
</comment>
<dbReference type="GO" id="GO:0016020">
    <property type="term" value="C:membrane"/>
    <property type="evidence" value="ECO:0007669"/>
    <property type="project" value="UniProtKB-SubCell"/>
</dbReference>
<keyword evidence="7" id="KW-1185">Reference proteome</keyword>
<feature type="transmembrane region" description="Helical" evidence="5">
    <location>
        <begin position="171"/>
        <end position="188"/>
    </location>
</feature>
<feature type="transmembrane region" description="Helical" evidence="5">
    <location>
        <begin position="6"/>
        <end position="26"/>
    </location>
</feature>
<gene>
    <name evidence="6" type="ORF">H4K34_02275</name>
</gene>
<feature type="transmembrane region" description="Helical" evidence="5">
    <location>
        <begin position="67"/>
        <end position="87"/>
    </location>
</feature>
<keyword evidence="3 5" id="KW-1133">Transmembrane helix</keyword>
<dbReference type="RefSeq" id="WP_210759218.1">
    <property type="nucleotide sequence ID" value="NZ_CP060139.1"/>
</dbReference>
<evidence type="ECO:0000256" key="5">
    <source>
        <dbReference type="SAM" id="Phobius"/>
    </source>
</evidence>
<organism evidence="6 7">
    <name type="scientific">Croceimicrobium hydrocarbonivorans</name>
    <dbReference type="NCBI Taxonomy" id="2761580"/>
    <lineage>
        <taxon>Bacteria</taxon>
        <taxon>Pseudomonadati</taxon>
        <taxon>Bacteroidota</taxon>
        <taxon>Flavobacteriia</taxon>
        <taxon>Flavobacteriales</taxon>
        <taxon>Owenweeksiaceae</taxon>
        <taxon>Croceimicrobium</taxon>
    </lineage>
</organism>
<accession>A0A7H0VG43</accession>
<dbReference type="Proteomes" id="UP000516305">
    <property type="component" value="Chromosome"/>
</dbReference>